<dbReference type="EMBL" id="VYKI01000001">
    <property type="protein sequence ID" value="KAA9004333.1"/>
    <property type="molecule type" value="Genomic_DNA"/>
</dbReference>
<comment type="caution">
    <text evidence="2">The sequence shown here is derived from an EMBL/GenBank/DDBJ whole genome shotgun (WGS) entry which is preliminary data.</text>
</comment>
<dbReference type="Proteomes" id="UP000326367">
    <property type="component" value="Unassembled WGS sequence"/>
</dbReference>
<proteinExistence type="predicted"/>
<feature type="region of interest" description="Disordered" evidence="1">
    <location>
        <begin position="1"/>
        <end position="33"/>
    </location>
</feature>
<protein>
    <recommendedName>
        <fullName evidence="4">DUF3077 domain-containing protein</fullName>
    </recommendedName>
</protein>
<accession>A0ABQ6T5B4</accession>
<evidence type="ECO:0000256" key="1">
    <source>
        <dbReference type="SAM" id="MobiDB-lite"/>
    </source>
</evidence>
<keyword evidence="3" id="KW-1185">Reference proteome</keyword>
<evidence type="ECO:0008006" key="4">
    <source>
        <dbReference type="Google" id="ProtNLM"/>
    </source>
</evidence>
<evidence type="ECO:0000313" key="2">
    <source>
        <dbReference type="EMBL" id="KAA9004333.1"/>
    </source>
</evidence>
<name>A0ABQ6T5B4_9GAMM</name>
<reference evidence="2 3" key="1">
    <citation type="journal article" date="2020" name="Antonie Van Leeuwenhoek">
        <title>Stenotrophomonas cyclobalanopsidis sp. nov., isolated from the leaf spot disease of Cyclobalanopsis patelliformis.</title>
        <authorList>
            <person name="Bian D.R."/>
            <person name="Xue H."/>
            <person name="Piao C.G."/>
            <person name="Li Y."/>
        </authorList>
    </citation>
    <scope>NUCLEOTIDE SEQUENCE [LARGE SCALE GENOMIC DNA]</scope>
    <source>
        <strain evidence="2 3">TPQG1-4</strain>
    </source>
</reference>
<gene>
    <name evidence="2" type="ORF">FJU31_00320</name>
</gene>
<dbReference type="RefSeq" id="WP_150453009.1">
    <property type="nucleotide sequence ID" value="NZ_VYKI01000001.1"/>
</dbReference>
<organism evidence="2 3">
    <name type="scientific">Stenotrophomonas cyclobalanopsidis</name>
    <dbReference type="NCBI Taxonomy" id="2771362"/>
    <lineage>
        <taxon>Bacteria</taxon>
        <taxon>Pseudomonadati</taxon>
        <taxon>Pseudomonadota</taxon>
        <taxon>Gammaproteobacteria</taxon>
        <taxon>Lysobacterales</taxon>
        <taxon>Lysobacteraceae</taxon>
        <taxon>Stenotrophomonas</taxon>
    </lineage>
</organism>
<evidence type="ECO:0000313" key="3">
    <source>
        <dbReference type="Proteomes" id="UP000326367"/>
    </source>
</evidence>
<sequence>MNAKHVPFPGSGHNDPANTEDAKPDSHGFIDNLQRIGAGCGSDGLPWPEPNLPIGRRIQLADVDCAHAGLRVLHEVMLAAERSRQSGGPERDVGPRVMEGLMMACLELGTHAAERVRPR</sequence>